<dbReference type="GO" id="GO:0046872">
    <property type="term" value="F:metal ion binding"/>
    <property type="evidence" value="ECO:0007669"/>
    <property type="project" value="UniProtKB-KW"/>
</dbReference>
<dbReference type="CDD" id="cd16025">
    <property type="entry name" value="PAS_like"/>
    <property type="match status" value="1"/>
</dbReference>
<dbReference type="PANTHER" id="PTHR42693">
    <property type="entry name" value="ARYLSULFATASE FAMILY MEMBER"/>
    <property type="match status" value="1"/>
</dbReference>
<evidence type="ECO:0000313" key="6">
    <source>
        <dbReference type="EMBL" id="MBM4713000.1"/>
    </source>
</evidence>
<keyword evidence="3 6" id="KW-0378">Hydrolase</keyword>
<dbReference type="Gene3D" id="3.30.1120.10">
    <property type="match status" value="1"/>
</dbReference>
<dbReference type="InterPro" id="IPR050738">
    <property type="entry name" value="Sulfatase"/>
</dbReference>
<dbReference type="PROSITE" id="PS00523">
    <property type="entry name" value="SULFATASE_1"/>
    <property type="match status" value="1"/>
</dbReference>
<organism evidence="6 7">
    <name type="scientific">Rhodococcus hoagii</name>
    <name type="common">Corynebacterium equii</name>
    <dbReference type="NCBI Taxonomy" id="43767"/>
    <lineage>
        <taxon>Bacteria</taxon>
        <taxon>Bacillati</taxon>
        <taxon>Actinomycetota</taxon>
        <taxon>Actinomycetes</taxon>
        <taxon>Mycobacteriales</taxon>
        <taxon>Nocardiaceae</taxon>
        <taxon>Prescottella</taxon>
    </lineage>
</organism>
<evidence type="ECO:0000256" key="2">
    <source>
        <dbReference type="ARBA" id="ARBA00022723"/>
    </source>
</evidence>
<protein>
    <submittedName>
        <fullName evidence="6">Sulfatase-like hydrolase/transferase</fullName>
    </submittedName>
</protein>
<dbReference type="InterPro" id="IPR024607">
    <property type="entry name" value="Sulfatase_CS"/>
</dbReference>
<dbReference type="SUPFAM" id="SSF53649">
    <property type="entry name" value="Alkaline phosphatase-like"/>
    <property type="match status" value="1"/>
</dbReference>
<comment type="caution">
    <text evidence="6">The sequence shown here is derived from an EMBL/GenBank/DDBJ whole genome shotgun (WGS) entry which is preliminary data.</text>
</comment>
<proteinExistence type="inferred from homology"/>
<evidence type="ECO:0000256" key="4">
    <source>
        <dbReference type="ARBA" id="ARBA00022837"/>
    </source>
</evidence>
<dbReference type="AlphaFoldDB" id="A0AAE2W3C2"/>
<evidence type="ECO:0000313" key="7">
    <source>
        <dbReference type="Proteomes" id="UP000706122"/>
    </source>
</evidence>
<dbReference type="InterPro" id="IPR000917">
    <property type="entry name" value="Sulfatase_N"/>
</dbReference>
<evidence type="ECO:0000256" key="3">
    <source>
        <dbReference type="ARBA" id="ARBA00022801"/>
    </source>
</evidence>
<dbReference type="FunFam" id="3.40.720.10:FF:000038">
    <property type="entry name" value="Arylsulfatase AtsA"/>
    <property type="match status" value="1"/>
</dbReference>
<dbReference type="GO" id="GO:0016787">
    <property type="term" value="F:hydrolase activity"/>
    <property type="evidence" value="ECO:0007669"/>
    <property type="project" value="UniProtKB-KW"/>
</dbReference>
<dbReference type="Proteomes" id="UP000706122">
    <property type="component" value="Unassembled WGS sequence"/>
</dbReference>
<name>A0AAE2W3C2_RHOHA</name>
<comment type="similarity">
    <text evidence="1">Belongs to the sulfatase family.</text>
</comment>
<keyword evidence="2" id="KW-0479">Metal-binding</keyword>
<gene>
    <name evidence="6" type="ORF">GS551_02115</name>
</gene>
<keyword evidence="4" id="KW-0106">Calcium</keyword>
<dbReference type="Gene3D" id="3.40.720.10">
    <property type="entry name" value="Alkaline Phosphatase, subunit A"/>
    <property type="match status" value="1"/>
</dbReference>
<evidence type="ECO:0000259" key="5">
    <source>
        <dbReference type="Pfam" id="PF00884"/>
    </source>
</evidence>
<dbReference type="PANTHER" id="PTHR42693:SF43">
    <property type="entry name" value="BLL2667 PROTEIN"/>
    <property type="match status" value="1"/>
</dbReference>
<evidence type="ECO:0000256" key="1">
    <source>
        <dbReference type="ARBA" id="ARBA00008779"/>
    </source>
</evidence>
<dbReference type="Pfam" id="PF00884">
    <property type="entry name" value="Sulfatase"/>
    <property type="match status" value="1"/>
</dbReference>
<dbReference type="InterPro" id="IPR017850">
    <property type="entry name" value="Alkaline_phosphatase_core_sf"/>
</dbReference>
<feature type="domain" description="Sulfatase N-terminal" evidence="5">
    <location>
        <begin position="48"/>
        <end position="477"/>
    </location>
</feature>
<dbReference type="EMBL" id="WUYC01000001">
    <property type="protein sequence ID" value="MBM4713000.1"/>
    <property type="molecule type" value="Genomic_DNA"/>
</dbReference>
<sequence length="799" mass="88031">MAADFTGTGFTGTGFTGKDFTGKVSVDIRDSTPDWAPFAEPRAPEGAPNVLYLVWDDTGIGTWDLYGGLVEMPNLRRIADRGVLLSQFHTTALCSPTRAALLTGRNPTSVGMATVEEFTDGFANASGRIPADCALMSEVLGERGWNTYAVGKWHLTPLEESNLAATKRNWPLSRGFERFYGFLGGEADQWYPNLIYDNHPVEPPYTPEDGYHLSKDLADKSIEFIRDSKVIAPDKPWFMYLCPGCGHAPHHVSREWADRYAGRFDMGYEKYREIVLQNQKDLGLVPADTELSPMNPYADEVSADGLPWPPLDTVRPWDSTSDDEKRLFCRMAEVFAGFQSYTDAQIGRVLDYLEESGQLDNTIVVLLSDNGASGEGGPNGSVNEYKFFNGYPDEVEDGLAKIDELGGPETYNHYCLGWAMAFNTPYKLFKRYASHEGGIADPCLISWPAGIAARGEVRDRYVNVCDITPTVYELLGIDPPLLVGGVPQRPLEGVSFRPILDDPDAATGKTTQFYSMLGTRGIWHDGWFANTVHPAAPSNWSHFDDDRWELFHIERDRSQVHDLAAARPDKLDEMRALWFAEADKYGGLPLNDLDILSAFLRYRPYLTGERASFVYYPDAAVVGPGAALEMRGRSFSLLAEVTVESADDVEGVLFAHGGRLGGHTLFVQDGRLTYVYNFLGEEEQVVVSTENVAAGSHVLGVRFERTGVGDDGFTPLGDVTLHIDDRAVGSRSGVRMQPAMFSGVGEGIRIGRDPGQSVSAAYRAPFGFRGGTIAKVVADVSGEPYLDIEREIARAFSHD</sequence>
<reference evidence="6" key="1">
    <citation type="submission" date="2019-11" db="EMBL/GenBank/DDBJ databases">
        <title>Spread of Macrolides and rifampicin resistant Rhodococcus equi in clinical isolates in the USA.</title>
        <authorList>
            <person name="Alvarez-Narvaez S."/>
            <person name="Huber L."/>
            <person name="Cohen N.D."/>
            <person name="Slovis N."/>
            <person name="Greiter M."/>
            <person name="Giguere S."/>
            <person name="Hart K."/>
        </authorList>
    </citation>
    <scope>NUCLEOTIDE SEQUENCE</scope>
    <source>
        <strain evidence="6">Lh_5</strain>
    </source>
</reference>
<accession>A0AAE2W3C2</accession>